<dbReference type="GO" id="GO:0005663">
    <property type="term" value="C:DNA replication factor C complex"/>
    <property type="evidence" value="ECO:0007669"/>
    <property type="project" value="TreeGrafter"/>
</dbReference>
<dbReference type="AlphaFoldDB" id="A0A6C0JGI6"/>
<evidence type="ECO:0000313" key="5">
    <source>
        <dbReference type="EMBL" id="QHU04493.1"/>
    </source>
</evidence>
<dbReference type="GO" id="GO:0003689">
    <property type="term" value="F:DNA clamp loader activity"/>
    <property type="evidence" value="ECO:0007669"/>
    <property type="project" value="TreeGrafter"/>
</dbReference>
<reference evidence="5" key="1">
    <citation type="journal article" date="2020" name="Nature">
        <title>Giant virus diversity and host interactions through global metagenomics.</title>
        <authorList>
            <person name="Schulz F."/>
            <person name="Roux S."/>
            <person name="Paez-Espino D."/>
            <person name="Jungbluth S."/>
            <person name="Walsh D.A."/>
            <person name="Denef V.J."/>
            <person name="McMahon K.D."/>
            <person name="Konstantinidis K.T."/>
            <person name="Eloe-Fadrosh E.A."/>
            <person name="Kyrpides N.C."/>
            <person name="Woyke T."/>
        </authorList>
    </citation>
    <scope>NUCLEOTIDE SEQUENCE</scope>
    <source>
        <strain evidence="5">GVMAG-M-3300027708-51</strain>
    </source>
</reference>
<evidence type="ECO:0000256" key="1">
    <source>
        <dbReference type="ARBA" id="ARBA00022705"/>
    </source>
</evidence>
<dbReference type="InterPro" id="IPR027417">
    <property type="entry name" value="P-loop_NTPase"/>
</dbReference>
<dbReference type="GO" id="GO:0006261">
    <property type="term" value="P:DNA-templated DNA replication"/>
    <property type="evidence" value="ECO:0007669"/>
    <property type="project" value="TreeGrafter"/>
</dbReference>
<dbReference type="InterPro" id="IPR003593">
    <property type="entry name" value="AAA+_ATPase"/>
</dbReference>
<accession>A0A6C0JGI6</accession>
<protein>
    <recommendedName>
        <fullName evidence="4">AAA+ ATPase domain-containing protein</fullName>
    </recommendedName>
</protein>
<dbReference type="PANTHER" id="PTHR11669:SF20">
    <property type="entry name" value="REPLICATION FACTOR C SUBUNIT 4"/>
    <property type="match status" value="1"/>
</dbReference>
<name>A0A6C0JGI6_9ZZZZ</name>
<dbReference type="GO" id="GO:0006281">
    <property type="term" value="P:DNA repair"/>
    <property type="evidence" value="ECO:0007669"/>
    <property type="project" value="TreeGrafter"/>
</dbReference>
<dbReference type="Gene3D" id="3.40.50.300">
    <property type="entry name" value="P-loop containing nucleotide triphosphate hydrolases"/>
    <property type="match status" value="1"/>
</dbReference>
<evidence type="ECO:0000259" key="4">
    <source>
        <dbReference type="SMART" id="SM00382"/>
    </source>
</evidence>
<keyword evidence="1" id="KW-0235">DNA replication</keyword>
<dbReference type="GO" id="GO:0005524">
    <property type="term" value="F:ATP binding"/>
    <property type="evidence" value="ECO:0007669"/>
    <property type="project" value="UniProtKB-KW"/>
</dbReference>
<evidence type="ECO:0000256" key="3">
    <source>
        <dbReference type="ARBA" id="ARBA00022840"/>
    </source>
</evidence>
<keyword evidence="3" id="KW-0067">ATP-binding</keyword>
<proteinExistence type="predicted"/>
<dbReference type="PANTHER" id="PTHR11669">
    <property type="entry name" value="REPLICATION FACTOR C / DNA POLYMERASE III GAMMA-TAU SUBUNIT"/>
    <property type="match status" value="1"/>
</dbReference>
<dbReference type="SMART" id="SM00382">
    <property type="entry name" value="AAA"/>
    <property type="match status" value="1"/>
</dbReference>
<dbReference type="SUPFAM" id="SSF52540">
    <property type="entry name" value="P-loop containing nucleoside triphosphate hydrolases"/>
    <property type="match status" value="1"/>
</dbReference>
<organism evidence="5">
    <name type="scientific">viral metagenome</name>
    <dbReference type="NCBI Taxonomy" id="1070528"/>
    <lineage>
        <taxon>unclassified sequences</taxon>
        <taxon>metagenomes</taxon>
        <taxon>organismal metagenomes</taxon>
    </lineage>
</organism>
<dbReference type="CDD" id="cd00009">
    <property type="entry name" value="AAA"/>
    <property type="match status" value="1"/>
</dbReference>
<sequence>MWSEVRRPQFLDEVVGHREVKSRLQSYLTTKPHSNVILLHGSPGIGKTTMALASIRSCGMEPLEINATQSMRSHDDVSRLIASYRHTRSISSMIRGDNKASCLVLDEVDGSDSHAQRKLVEWFASTDRTLPILLTCNEVPRIFKACSRIEILRCFPPSVSDLKPLFPKHDLQALAKTCQYDVRRMLHCLQYGQSESLPPPCPVFKQSPEVNEILRQKTWFSTDPIVQALAPTLNGTPASH</sequence>
<keyword evidence="2" id="KW-0547">Nucleotide-binding</keyword>
<evidence type="ECO:0000256" key="2">
    <source>
        <dbReference type="ARBA" id="ARBA00022741"/>
    </source>
</evidence>
<dbReference type="InterPro" id="IPR003959">
    <property type="entry name" value="ATPase_AAA_core"/>
</dbReference>
<dbReference type="Pfam" id="PF00004">
    <property type="entry name" value="AAA"/>
    <property type="match status" value="1"/>
</dbReference>
<feature type="domain" description="AAA+ ATPase" evidence="4">
    <location>
        <begin position="33"/>
        <end position="155"/>
    </location>
</feature>
<dbReference type="GO" id="GO:0016887">
    <property type="term" value="F:ATP hydrolysis activity"/>
    <property type="evidence" value="ECO:0007669"/>
    <property type="project" value="InterPro"/>
</dbReference>
<dbReference type="InterPro" id="IPR050238">
    <property type="entry name" value="DNA_Rep/Repair_Clamp_Loader"/>
</dbReference>
<dbReference type="EMBL" id="MN740401">
    <property type="protein sequence ID" value="QHU04493.1"/>
    <property type="molecule type" value="Genomic_DNA"/>
</dbReference>